<dbReference type="RefSeq" id="WP_277193593.1">
    <property type="nucleotide sequence ID" value="NZ_JAROAV010000055.1"/>
</dbReference>
<feature type="transmembrane region" description="Helical" evidence="6">
    <location>
        <begin position="30"/>
        <end position="47"/>
    </location>
</feature>
<proteinExistence type="predicted"/>
<evidence type="ECO:0000259" key="7">
    <source>
        <dbReference type="Pfam" id="PF14378"/>
    </source>
</evidence>
<keyword evidence="3 6" id="KW-1133">Transmembrane helix</keyword>
<sequence>MAIASERLQAPVEQPSVPSDIAFGRVTWTLLRRAALVVFAATLAVSVRLDGIPLDRVRMTLWILVGLSLTVIGKGWRDWLRVMGDWLPFQGVLLAYDYSYGIAGRYDSVGFPREGDTNVIGVPLHVTFPVDADRFLFGGTLPNQWVQEHFVPASGIPWYAAVVTLVYCSHFIVPLVTAAVLWVRDRDLFRAWRGLVLGLAVAGLLTYFLFPMSPPWLASQQAEIAGAPVDRITGRGWSLLGLHSAGQLLNDGQARSNPVGAMPSLHMAYAVLAAVFFMILTRRRWVRRLLPIYPAAMAFSLVYSGEHYVIDEIAGLVYALVVIGIWRLWVRRRREVGSSGREVPDGEALLGTADRPEDVVEGGRRQADPALPERH</sequence>
<name>A0ABT6CEC6_9MICO</name>
<keyword evidence="2 6" id="KW-0812">Transmembrane</keyword>
<gene>
    <name evidence="8" type="ORF">P4R38_19260</name>
</gene>
<evidence type="ECO:0000256" key="4">
    <source>
        <dbReference type="ARBA" id="ARBA00023136"/>
    </source>
</evidence>
<accession>A0ABT6CEC6</accession>
<dbReference type="EMBL" id="JAROAV010000055">
    <property type="protein sequence ID" value="MDF8266394.1"/>
    <property type="molecule type" value="Genomic_DNA"/>
</dbReference>
<feature type="transmembrane region" description="Helical" evidence="6">
    <location>
        <begin position="194"/>
        <end position="210"/>
    </location>
</feature>
<evidence type="ECO:0000313" key="9">
    <source>
        <dbReference type="Proteomes" id="UP001528912"/>
    </source>
</evidence>
<feature type="transmembrane region" description="Helical" evidence="6">
    <location>
        <begin position="158"/>
        <end position="182"/>
    </location>
</feature>
<dbReference type="InterPro" id="IPR026841">
    <property type="entry name" value="Aur1/Ipt1"/>
</dbReference>
<evidence type="ECO:0000256" key="6">
    <source>
        <dbReference type="SAM" id="Phobius"/>
    </source>
</evidence>
<reference evidence="8 9" key="1">
    <citation type="submission" date="2023-03" db="EMBL/GenBank/DDBJ databases">
        <title>YIM 133296 draft genome.</title>
        <authorList>
            <person name="Xiong L."/>
        </authorList>
    </citation>
    <scope>NUCLEOTIDE SEQUENCE [LARGE SCALE GENOMIC DNA]</scope>
    <source>
        <strain evidence="8 9">YIM 133296</strain>
    </source>
</reference>
<feature type="compositionally biased region" description="Basic and acidic residues" evidence="5">
    <location>
        <begin position="354"/>
        <end position="375"/>
    </location>
</feature>
<feature type="domain" description="Inositolphosphotransferase Aur1/Ipt1" evidence="7">
    <location>
        <begin position="155"/>
        <end position="324"/>
    </location>
</feature>
<feature type="transmembrane region" description="Helical" evidence="6">
    <location>
        <begin position="259"/>
        <end position="280"/>
    </location>
</feature>
<comment type="caution">
    <text evidence="8">The sequence shown here is derived from an EMBL/GenBank/DDBJ whole genome shotgun (WGS) entry which is preliminary data.</text>
</comment>
<dbReference type="SUPFAM" id="SSF48317">
    <property type="entry name" value="Acid phosphatase/Vanadium-dependent haloperoxidase"/>
    <property type="match status" value="1"/>
</dbReference>
<evidence type="ECO:0000256" key="2">
    <source>
        <dbReference type="ARBA" id="ARBA00022692"/>
    </source>
</evidence>
<organism evidence="8 9">
    <name type="scientific">Luteipulveratus flavus</name>
    <dbReference type="NCBI Taxonomy" id="3031728"/>
    <lineage>
        <taxon>Bacteria</taxon>
        <taxon>Bacillati</taxon>
        <taxon>Actinomycetota</taxon>
        <taxon>Actinomycetes</taxon>
        <taxon>Micrococcales</taxon>
        <taxon>Dermacoccaceae</taxon>
        <taxon>Luteipulveratus</taxon>
    </lineage>
</organism>
<dbReference type="Gene3D" id="1.20.144.10">
    <property type="entry name" value="Phosphatidic acid phosphatase type 2/haloperoxidase"/>
    <property type="match status" value="1"/>
</dbReference>
<dbReference type="PANTHER" id="PTHR31310:SF7">
    <property type="entry name" value="PA-PHOSPHATASE RELATED-FAMILY PROTEIN DDB_G0268928"/>
    <property type="match status" value="1"/>
</dbReference>
<evidence type="ECO:0000313" key="8">
    <source>
        <dbReference type="EMBL" id="MDF8266394.1"/>
    </source>
</evidence>
<evidence type="ECO:0000256" key="5">
    <source>
        <dbReference type="SAM" id="MobiDB-lite"/>
    </source>
</evidence>
<feature type="transmembrane region" description="Helical" evidence="6">
    <location>
        <begin position="309"/>
        <end position="329"/>
    </location>
</feature>
<protein>
    <submittedName>
        <fullName evidence="8">Phosphatase PAP2 family protein</fullName>
    </submittedName>
</protein>
<feature type="transmembrane region" description="Helical" evidence="6">
    <location>
        <begin position="285"/>
        <end position="303"/>
    </location>
</feature>
<comment type="subcellular location">
    <subcellularLocation>
        <location evidence="1">Membrane</location>
        <topology evidence="1">Multi-pass membrane protein</topology>
    </subcellularLocation>
</comment>
<feature type="region of interest" description="Disordered" evidence="5">
    <location>
        <begin position="338"/>
        <end position="375"/>
    </location>
</feature>
<keyword evidence="9" id="KW-1185">Reference proteome</keyword>
<evidence type="ECO:0000256" key="1">
    <source>
        <dbReference type="ARBA" id="ARBA00004141"/>
    </source>
</evidence>
<dbReference type="InterPro" id="IPR036938">
    <property type="entry name" value="PAP2/HPO_sf"/>
</dbReference>
<dbReference type="CDD" id="cd03386">
    <property type="entry name" value="PAP2_Aur1_like"/>
    <property type="match status" value="1"/>
</dbReference>
<dbReference type="InterPro" id="IPR052185">
    <property type="entry name" value="IPC_Synthase-Related"/>
</dbReference>
<dbReference type="Proteomes" id="UP001528912">
    <property type="component" value="Unassembled WGS sequence"/>
</dbReference>
<dbReference type="Pfam" id="PF14378">
    <property type="entry name" value="PAP2_3"/>
    <property type="match status" value="1"/>
</dbReference>
<evidence type="ECO:0000256" key="3">
    <source>
        <dbReference type="ARBA" id="ARBA00022989"/>
    </source>
</evidence>
<dbReference type="PANTHER" id="PTHR31310">
    <property type="match status" value="1"/>
</dbReference>
<keyword evidence="4 6" id="KW-0472">Membrane</keyword>